<dbReference type="GO" id="GO:0004222">
    <property type="term" value="F:metalloendopeptidase activity"/>
    <property type="evidence" value="ECO:0007669"/>
    <property type="project" value="TreeGrafter"/>
</dbReference>
<evidence type="ECO:0000313" key="4">
    <source>
        <dbReference type="Proteomes" id="UP000505077"/>
    </source>
</evidence>
<dbReference type="Pfam" id="PF05193">
    <property type="entry name" value="Peptidase_M16_C"/>
    <property type="match status" value="1"/>
</dbReference>
<accession>A0A6L2R437</accession>
<evidence type="ECO:0000259" key="2">
    <source>
        <dbReference type="SMART" id="SM01264"/>
    </source>
</evidence>
<dbReference type="GO" id="GO:0016485">
    <property type="term" value="P:protein processing"/>
    <property type="evidence" value="ECO:0007669"/>
    <property type="project" value="TreeGrafter"/>
</dbReference>
<feature type="domain" description="Peptidase M16C associated" evidence="2">
    <location>
        <begin position="457"/>
        <end position="708"/>
    </location>
</feature>
<dbReference type="Gene3D" id="3.30.830.10">
    <property type="entry name" value="Metalloenzyme, LuxS/M16 peptidase-like"/>
    <property type="match status" value="4"/>
</dbReference>
<dbReference type="InterPro" id="IPR011249">
    <property type="entry name" value="Metalloenz_LuxS/M16"/>
</dbReference>
<feature type="region of interest" description="Disordered" evidence="1">
    <location>
        <begin position="494"/>
        <end position="517"/>
    </location>
</feature>
<dbReference type="InterPro" id="IPR011765">
    <property type="entry name" value="Pept_M16_N"/>
</dbReference>
<dbReference type="Pfam" id="PF08367">
    <property type="entry name" value="M16C_assoc"/>
    <property type="match status" value="1"/>
</dbReference>
<dbReference type="PANTHER" id="PTHR43016:SF13">
    <property type="entry name" value="PRESEQUENCE PROTEASE, MITOCHONDRIAL"/>
    <property type="match status" value="1"/>
</dbReference>
<sequence>MHDANKNFSLIIEQKIREINGTARLWRHNATGAQAISVTNDDENKCFGVSFRTPPADSTGVAHILEHSVLGGSKKYPVKEPFVELLKGSLQTFLNAFTFPDKTCYPVASATLRDFYNLIDVYLDAVFHPRITENTFRQEGWHIEAASANGPWAYKGVVYNEMKGVYSSPDSVLAEQSQQALFPDMLYRLDSGGNPEHIPDLTYEDFRAFHKRYYHPGNARFFFWGDDPEEERLRLLNTALAGYDNCSPDSGVPLQARLSTPRRVERFYAAEPGETRALFTVNWLLEERGDSGHVLLLEMLEHILEGMPGSPLRNALISSGLGEDTTGCGLETDLRQLYYSTGLKGIEPSDIPRAEALIFDVLTVLAHEGIDRQAGEAAVNSIEFAYRENNSGRFPRGLAAMLQSLSTWLYDKDPLAPLQWEKALESIKKRLADGERVFEQTIETYFLNNSHRAVVVLLPDSTLAEKREMAEQQRMRAALVGRTEQQLAELAEQTRSLQEAQNTPDSPQALASIPGLDSADLPRKNALIPRQEVKIPQTCLWHELPTRGIAYTSLLLPIGVFPDRLVPLLPLFARSLTETGTAKRDFAALGSLIAAKTGGVSADTMFMLEYGTRKTKAYLVIAGKAVYDKISDLFEIFKEILLEPQGDTVVLLERFRQMLLEEKARLEHGLQVAGHTAAGLRLRARFTGAAALNERTSGIAYLRSVRALIKQLVEKPEKILKDMEIVRRLCVAGADAIFDCAAESEGLHLVDKSIRALLAALPGRPVVEEFPEYPPLHLPQAEAFLTQAQVNYVGKAANLYDLGYSYHGSAAVILRYLRMGPLWEQVRARGGAYGVSCGLERASGTLTFTSYRDPNVDETLSAYDSMAAVLRNAAPDNDQITRSIVGAIGDMDAYMLPDAKGTHSLARWLTGDTDEDRQRLREEIFAVTPSHFIDFADMLESVARHGALCVLGGNKTKAAAKARGWTAKKLL</sequence>
<dbReference type="InterPro" id="IPR055130">
    <property type="entry name" value="PreP_C"/>
</dbReference>
<dbReference type="Pfam" id="PF22516">
    <property type="entry name" value="PreP_C"/>
    <property type="match status" value="1"/>
</dbReference>
<dbReference type="SUPFAM" id="SSF63411">
    <property type="entry name" value="LuxS/MPP-like metallohydrolase"/>
    <property type="match status" value="4"/>
</dbReference>
<reference evidence="3 4" key="1">
    <citation type="journal article" date="2020" name="ISME J.">
        <title>Parallel Reductive Genome Evolution in Desulfovibrio Ectosymbionts Independently Acquired by Trichonympha Protists in the Termite Gut.</title>
        <authorList>
            <person name="Takeuchi M."/>
            <person name="Kuwahara H."/>
            <person name="Murakami T."/>
            <person name="Takahashi K."/>
            <person name="Kajitani R."/>
            <person name="Toyoda A."/>
            <person name="Itoh T."/>
            <person name="Ohkuma M."/>
            <person name="Hongoh Y."/>
        </authorList>
    </citation>
    <scope>NUCLEOTIDE SEQUENCE [LARGE SCALE GENOMIC DNA]</scope>
    <source>
        <strain evidence="3">ZnDsv-02</strain>
    </source>
</reference>
<dbReference type="EMBL" id="BLLL01000001">
    <property type="protein sequence ID" value="GFH62273.1"/>
    <property type="molecule type" value="Genomic_DNA"/>
</dbReference>
<organism evidence="3 4">
    <name type="scientific">Candidatus Desulfovibrio kirbyi</name>
    <dbReference type="NCBI Taxonomy" id="2696086"/>
    <lineage>
        <taxon>Bacteria</taxon>
        <taxon>Pseudomonadati</taxon>
        <taxon>Thermodesulfobacteriota</taxon>
        <taxon>Desulfovibrionia</taxon>
        <taxon>Desulfovibrionales</taxon>
        <taxon>Desulfovibrionaceae</taxon>
        <taxon>Desulfovibrio</taxon>
    </lineage>
</organism>
<gene>
    <name evidence="3" type="ORF">ZNDK_0044</name>
</gene>
<dbReference type="InterPro" id="IPR013578">
    <property type="entry name" value="Peptidase_M16C_assoc"/>
</dbReference>
<feature type="compositionally biased region" description="Polar residues" evidence="1">
    <location>
        <begin position="494"/>
        <end position="506"/>
    </location>
</feature>
<dbReference type="PANTHER" id="PTHR43016">
    <property type="entry name" value="PRESEQUENCE PROTEASE"/>
    <property type="match status" value="1"/>
</dbReference>
<dbReference type="Proteomes" id="UP000505077">
    <property type="component" value="Unassembled WGS sequence"/>
</dbReference>
<name>A0A6L2R437_9BACT</name>
<evidence type="ECO:0000313" key="3">
    <source>
        <dbReference type="EMBL" id="GFH62273.1"/>
    </source>
</evidence>
<dbReference type="InterPro" id="IPR007863">
    <property type="entry name" value="Peptidase_M16_C"/>
</dbReference>
<dbReference type="SMART" id="SM01264">
    <property type="entry name" value="M16C_associated"/>
    <property type="match status" value="1"/>
</dbReference>
<comment type="caution">
    <text evidence="3">The sequence shown here is derived from an EMBL/GenBank/DDBJ whole genome shotgun (WGS) entry which is preliminary data.</text>
</comment>
<proteinExistence type="predicted"/>
<protein>
    <submittedName>
        <fullName evidence="3">Zn-dependent M16 family peptidase</fullName>
    </submittedName>
</protein>
<dbReference type="FunFam" id="3.30.830.10:FF:000034">
    <property type="entry name" value="presequence protease 1, chloroplastic/mitochondrial"/>
    <property type="match status" value="1"/>
</dbReference>
<dbReference type="AlphaFoldDB" id="A0A6L2R437"/>
<evidence type="ECO:0000256" key="1">
    <source>
        <dbReference type="SAM" id="MobiDB-lite"/>
    </source>
</evidence>
<dbReference type="Pfam" id="PF00675">
    <property type="entry name" value="Peptidase_M16"/>
    <property type="match status" value="1"/>
</dbReference>
<dbReference type="GO" id="GO:0046872">
    <property type="term" value="F:metal ion binding"/>
    <property type="evidence" value="ECO:0007669"/>
    <property type="project" value="InterPro"/>
</dbReference>